<proteinExistence type="predicted"/>
<protein>
    <submittedName>
        <fullName evidence="1">Uncharacterized protein</fullName>
    </submittedName>
</protein>
<comment type="caution">
    <text evidence="1">The sequence shown here is derived from an EMBL/GenBank/DDBJ whole genome shotgun (WGS) entry which is preliminary data.</text>
</comment>
<reference evidence="1" key="1">
    <citation type="journal article" date="2019" name="bioRxiv">
        <title>The Genome of the Zebra Mussel, Dreissena polymorpha: A Resource for Invasive Species Research.</title>
        <authorList>
            <person name="McCartney M.A."/>
            <person name="Auch B."/>
            <person name="Kono T."/>
            <person name="Mallez S."/>
            <person name="Zhang Y."/>
            <person name="Obille A."/>
            <person name="Becker A."/>
            <person name="Abrahante J.E."/>
            <person name="Garbe J."/>
            <person name="Badalamenti J.P."/>
            <person name="Herman A."/>
            <person name="Mangelson H."/>
            <person name="Liachko I."/>
            <person name="Sullivan S."/>
            <person name="Sone E.D."/>
            <person name="Koren S."/>
            <person name="Silverstein K.A.T."/>
            <person name="Beckman K.B."/>
            <person name="Gohl D.M."/>
        </authorList>
    </citation>
    <scope>NUCLEOTIDE SEQUENCE</scope>
    <source>
        <strain evidence="1">Duluth1</strain>
        <tissue evidence="1">Whole animal</tissue>
    </source>
</reference>
<name>A0A9D4H0K4_DREPO</name>
<dbReference type="Proteomes" id="UP000828390">
    <property type="component" value="Unassembled WGS sequence"/>
</dbReference>
<dbReference type="AlphaFoldDB" id="A0A9D4H0K4"/>
<keyword evidence="2" id="KW-1185">Reference proteome</keyword>
<sequence length="66" mass="7495">MGTNNLGTKKDWVQTTLDTKQIWVNGEIERLDISINLKKEGNQAAFTFINGPRVGYVDRDGRDRPC</sequence>
<accession>A0A9D4H0K4</accession>
<dbReference type="EMBL" id="JAIWYP010000005">
    <property type="protein sequence ID" value="KAH3826388.1"/>
    <property type="molecule type" value="Genomic_DNA"/>
</dbReference>
<reference evidence="1" key="2">
    <citation type="submission" date="2020-11" db="EMBL/GenBank/DDBJ databases">
        <authorList>
            <person name="McCartney M.A."/>
            <person name="Auch B."/>
            <person name="Kono T."/>
            <person name="Mallez S."/>
            <person name="Becker A."/>
            <person name="Gohl D.M."/>
            <person name="Silverstein K.A.T."/>
            <person name="Koren S."/>
            <person name="Bechman K.B."/>
            <person name="Herman A."/>
            <person name="Abrahante J.E."/>
            <person name="Garbe J."/>
        </authorList>
    </citation>
    <scope>NUCLEOTIDE SEQUENCE</scope>
    <source>
        <strain evidence="1">Duluth1</strain>
        <tissue evidence="1">Whole animal</tissue>
    </source>
</reference>
<organism evidence="1 2">
    <name type="scientific">Dreissena polymorpha</name>
    <name type="common">Zebra mussel</name>
    <name type="synonym">Mytilus polymorpha</name>
    <dbReference type="NCBI Taxonomy" id="45954"/>
    <lineage>
        <taxon>Eukaryota</taxon>
        <taxon>Metazoa</taxon>
        <taxon>Spiralia</taxon>
        <taxon>Lophotrochozoa</taxon>
        <taxon>Mollusca</taxon>
        <taxon>Bivalvia</taxon>
        <taxon>Autobranchia</taxon>
        <taxon>Heteroconchia</taxon>
        <taxon>Euheterodonta</taxon>
        <taxon>Imparidentia</taxon>
        <taxon>Neoheterodontei</taxon>
        <taxon>Myida</taxon>
        <taxon>Dreissenoidea</taxon>
        <taxon>Dreissenidae</taxon>
        <taxon>Dreissena</taxon>
    </lineage>
</organism>
<evidence type="ECO:0000313" key="2">
    <source>
        <dbReference type="Proteomes" id="UP000828390"/>
    </source>
</evidence>
<evidence type="ECO:0000313" key="1">
    <source>
        <dbReference type="EMBL" id="KAH3826388.1"/>
    </source>
</evidence>
<gene>
    <name evidence="1" type="ORF">DPMN_128292</name>
</gene>